<sequence length="408" mass="47056">MVKDIVPELLTKIQTEFEEARLDSEVLKSLLSKLESKSAGYLDANDYAIELGEILSKVLRSSVSPSNLPDGKMYYNIAKRLLTETLGRNFELISGYAQQVQKNLNEEAKIGLRVQVPELNQDRITGLVNRISSEAEFSQIAWILKEPIVNFSQSIIDDSIQKNAEFQKKVGLAPVIERHSTGHCCDWCQSLVGKYLYGEEPLGFYRRHQRCQCTIDYHPKNGKQQNSWSKKWSKESADVLERRKQQNIDVRDNNRKVDIREYKKIVEILGPQNAPISLAQFQELKYNDSERYERLRDVVYIQEKFKNGTWLDKINPEKQARHIQSTSLTGKSYFYDHVDVNALYDKYKMTGFLETSRKGAQTSNEKVDLFEDRPLGIDVYTGKPVNAMTIKYSKTGAHLIPTYYERGD</sequence>
<name>A0A428GUU2_STRCR</name>
<protein>
    <recommendedName>
        <fullName evidence="1">Bacterial toxin 50 domain-containing protein</fullName>
    </recommendedName>
</protein>
<dbReference type="InterPro" id="IPR029100">
    <property type="entry name" value="Ntox50"/>
</dbReference>
<reference evidence="2 3" key="1">
    <citation type="submission" date="2018-11" db="EMBL/GenBank/DDBJ databases">
        <title>Species Designations Belie Phenotypic and Genotypic Heterogeneity in Oral Streptococci.</title>
        <authorList>
            <person name="Velsko I."/>
        </authorList>
    </citation>
    <scope>NUCLEOTIDE SEQUENCE [LARGE SCALE GENOMIC DNA]</scope>
    <source>
        <strain evidence="2 3">A54</strain>
    </source>
</reference>
<proteinExistence type="predicted"/>
<gene>
    <name evidence="2" type="ORF">D8794_05200</name>
</gene>
<accession>A0A428GUU2</accession>
<dbReference type="Proteomes" id="UP000277890">
    <property type="component" value="Unassembled WGS sequence"/>
</dbReference>
<dbReference type="RefSeq" id="WP_125371393.1">
    <property type="nucleotide sequence ID" value="NZ_RJPO01000005.1"/>
</dbReference>
<evidence type="ECO:0000313" key="3">
    <source>
        <dbReference type="Proteomes" id="UP000277890"/>
    </source>
</evidence>
<comment type="caution">
    <text evidence="2">The sequence shown here is derived from an EMBL/GenBank/DDBJ whole genome shotgun (WGS) entry which is preliminary data.</text>
</comment>
<dbReference type="Pfam" id="PF15542">
    <property type="entry name" value="Ntox50"/>
    <property type="match status" value="1"/>
</dbReference>
<evidence type="ECO:0000313" key="2">
    <source>
        <dbReference type="EMBL" id="RSJ86112.1"/>
    </source>
</evidence>
<organism evidence="2 3">
    <name type="scientific">Streptococcus cristatus</name>
    <dbReference type="NCBI Taxonomy" id="45634"/>
    <lineage>
        <taxon>Bacteria</taxon>
        <taxon>Bacillati</taxon>
        <taxon>Bacillota</taxon>
        <taxon>Bacilli</taxon>
        <taxon>Lactobacillales</taxon>
        <taxon>Streptococcaceae</taxon>
        <taxon>Streptococcus</taxon>
    </lineage>
</organism>
<feature type="domain" description="Bacterial toxin 50" evidence="1">
    <location>
        <begin position="314"/>
        <end position="401"/>
    </location>
</feature>
<dbReference type="AlphaFoldDB" id="A0A428GUU2"/>
<dbReference type="EMBL" id="RJPQ01000005">
    <property type="protein sequence ID" value="RSJ86112.1"/>
    <property type="molecule type" value="Genomic_DNA"/>
</dbReference>
<evidence type="ECO:0000259" key="1">
    <source>
        <dbReference type="Pfam" id="PF15542"/>
    </source>
</evidence>